<evidence type="ECO:0000256" key="1">
    <source>
        <dbReference type="SAM" id="Phobius"/>
    </source>
</evidence>
<evidence type="ECO:0000313" key="3">
    <source>
        <dbReference type="Proteomes" id="UP000326598"/>
    </source>
</evidence>
<dbReference type="GeneID" id="91418632"/>
<protein>
    <submittedName>
        <fullName evidence="2">Uncharacterized protein</fullName>
    </submittedName>
</protein>
<keyword evidence="1" id="KW-1133">Transmembrane helix</keyword>
<feature type="transmembrane region" description="Helical" evidence="1">
    <location>
        <begin position="12"/>
        <end position="32"/>
    </location>
</feature>
<keyword evidence="1" id="KW-0472">Membrane</keyword>
<evidence type="ECO:0000313" key="2">
    <source>
        <dbReference type="EMBL" id="QEV26444.1"/>
    </source>
</evidence>
<dbReference type="AlphaFoldDB" id="A0A5J6I5C1"/>
<keyword evidence="1" id="KW-0812">Transmembrane</keyword>
<dbReference type="Proteomes" id="UP000326598">
    <property type="component" value="Chromosome"/>
</dbReference>
<dbReference type="NCBIfam" id="NF041681">
    <property type="entry name" value="HGxxPAAW"/>
    <property type="match status" value="1"/>
</dbReference>
<sequence>MSAHQYDHGHTAAGWVGTGIASVGAAVAGVGVCFVSGVLIAGGLGIGVVALLVTWALHLAGWGKGPGIRPREEWGWRVRDSGARAGHDECLGCRLAGRRRTAADSGRTAEVAVGVPVRGDVSLGGEPEAAAVGADSGR</sequence>
<dbReference type="EMBL" id="CP023694">
    <property type="protein sequence ID" value="QEV26444.1"/>
    <property type="molecule type" value="Genomic_DNA"/>
</dbReference>
<dbReference type="KEGG" id="scoe:CP976_21445"/>
<dbReference type="RefSeq" id="WP_150481830.1">
    <property type="nucleotide sequence ID" value="NZ_BMTB01000003.1"/>
</dbReference>
<name>A0A5J6I5C1_STRC4</name>
<organism evidence="2 3">
    <name type="scientific">Streptomyces coeruleorubidus</name>
    <dbReference type="NCBI Taxonomy" id="116188"/>
    <lineage>
        <taxon>Bacteria</taxon>
        <taxon>Bacillati</taxon>
        <taxon>Actinomycetota</taxon>
        <taxon>Actinomycetes</taxon>
        <taxon>Kitasatosporales</taxon>
        <taxon>Streptomycetaceae</taxon>
        <taxon>Streptomyces</taxon>
    </lineage>
</organism>
<gene>
    <name evidence="2" type="ORF">CP976_21445</name>
</gene>
<proteinExistence type="predicted"/>
<accession>A0A5J6I5C1</accession>
<feature type="transmembrane region" description="Helical" evidence="1">
    <location>
        <begin position="38"/>
        <end position="61"/>
    </location>
</feature>
<reference evidence="2 3" key="1">
    <citation type="submission" date="2017-09" db="EMBL/GenBank/DDBJ databases">
        <authorList>
            <person name="Lee N."/>
            <person name="Cho B.-K."/>
        </authorList>
    </citation>
    <scope>NUCLEOTIDE SEQUENCE [LARGE SCALE GENOMIC DNA]</scope>
    <source>
        <strain evidence="2 3">ATCC 13740</strain>
    </source>
</reference>